<accession>A0ABR2GYL3</accession>
<dbReference type="PRINTS" id="PR00449">
    <property type="entry name" value="RASTRNSFRMNG"/>
</dbReference>
<dbReference type="SMART" id="SM00671">
    <property type="entry name" value="SEL1"/>
    <property type="match status" value="2"/>
</dbReference>
<feature type="region of interest" description="Disordered" evidence="3">
    <location>
        <begin position="1"/>
        <end position="161"/>
    </location>
</feature>
<dbReference type="SUPFAM" id="SSF81901">
    <property type="entry name" value="HCP-like"/>
    <property type="match status" value="1"/>
</dbReference>
<dbReference type="PROSITE" id="PS51419">
    <property type="entry name" value="RAB"/>
    <property type="match status" value="1"/>
</dbReference>
<dbReference type="PROSITE" id="PS51421">
    <property type="entry name" value="RAS"/>
    <property type="match status" value="1"/>
</dbReference>
<dbReference type="EMBL" id="JAPFFF010000054">
    <property type="protein sequence ID" value="KAK8838756.1"/>
    <property type="molecule type" value="Genomic_DNA"/>
</dbReference>
<sequence length="720" mass="82930">MSVRIKNEKIVEEDKDNKTSDNNNNNNKIIEYDKTSDEETNDNDDDDDKTSDENKVEVNKTNDVKKKTIKAIKTSDEETNDDDDDKTSDEETNDNDDDKNIDENKVEVNKTNDVKKKTIKAIKTSDDEETNDDDDDVKNSDKTNGNKKNSNNKDVDDDESVEDDDVVFFPYESFENLAESCKKIVREAEKSRKKKFIVGKNLIEGKSNFPIDVQLGIKYLQKSRSEGSNDSRIYLAKMFIDGVIVPNNYEEARKIISEVDSFEEDGHCLYLLGRIEKKKKNYSKAKEFFQQSSQHGNADAMFEYGELLMEGYDGIDKDEETANKYFQLAKNNGCKKVYKPDDSKQKTLPKNHETKKSDKKEKNDSRLFSIKNSKPKKIKVVFVGDKGIGKNALIFCIEKGEIIGDYVPTVIDNYIVKITYRGRTYNVQMWDTSWQEDLENIRVLSYTNTDIFILVYSLINKQSLHNIENMWYDEILQYREIKNVGFILAGVDLEKWDNNSSNPDFVTQEEIDAVANKINANKSVKCSYKTYENIKQLSYCNMIDVYNSVNKIPQKQNNELKINVLCVGNEDSRISIFLNSFKETNFQIKNDSYDSVQFNVSFLSVKSAFKRISESKSTDANVILLLFSLYNNKAFSDVQNFWENIPKKYVKKATFLLIGLEEENNDEYAIDEKQVDDFAQIIGYSKLIHCSSSIDDISNCKEQIVAAYLMKNDAKACTIF</sequence>
<protein>
    <submittedName>
        <fullName evidence="4">Rho- GTP-binding protein RhoN</fullName>
    </submittedName>
</protein>
<dbReference type="SMART" id="SM00175">
    <property type="entry name" value="RAB"/>
    <property type="match status" value="1"/>
</dbReference>
<gene>
    <name evidence="4" type="ORF">M9Y10_032795</name>
</gene>
<dbReference type="InterPro" id="IPR006597">
    <property type="entry name" value="Sel1-like"/>
</dbReference>
<evidence type="ECO:0000256" key="3">
    <source>
        <dbReference type="SAM" id="MobiDB-lite"/>
    </source>
</evidence>
<evidence type="ECO:0000256" key="1">
    <source>
        <dbReference type="ARBA" id="ARBA00022741"/>
    </source>
</evidence>
<dbReference type="NCBIfam" id="TIGR00231">
    <property type="entry name" value="small_GTP"/>
    <property type="match status" value="1"/>
</dbReference>
<dbReference type="InterPro" id="IPR001806">
    <property type="entry name" value="Small_GTPase"/>
</dbReference>
<keyword evidence="1" id="KW-0547">Nucleotide-binding</keyword>
<evidence type="ECO:0000256" key="2">
    <source>
        <dbReference type="ARBA" id="ARBA00023134"/>
    </source>
</evidence>
<dbReference type="InterPro" id="IPR003578">
    <property type="entry name" value="Small_GTPase_Rho"/>
</dbReference>
<feature type="compositionally biased region" description="Acidic residues" evidence="3">
    <location>
        <begin position="126"/>
        <end position="136"/>
    </location>
</feature>
<keyword evidence="5" id="KW-1185">Reference proteome</keyword>
<comment type="caution">
    <text evidence="4">The sequence shown here is derived from an EMBL/GenBank/DDBJ whole genome shotgun (WGS) entry which is preliminary data.</text>
</comment>
<dbReference type="Pfam" id="PF08238">
    <property type="entry name" value="Sel1"/>
    <property type="match status" value="3"/>
</dbReference>
<feature type="compositionally biased region" description="Acidic residues" evidence="3">
    <location>
        <begin position="38"/>
        <end position="50"/>
    </location>
</feature>
<evidence type="ECO:0000313" key="5">
    <source>
        <dbReference type="Proteomes" id="UP001470230"/>
    </source>
</evidence>
<dbReference type="InterPro" id="IPR027417">
    <property type="entry name" value="P-loop_NTPase"/>
</dbReference>
<dbReference type="Proteomes" id="UP001470230">
    <property type="component" value="Unassembled WGS sequence"/>
</dbReference>
<dbReference type="PANTHER" id="PTHR24072">
    <property type="entry name" value="RHO FAMILY GTPASE"/>
    <property type="match status" value="1"/>
</dbReference>
<feature type="region of interest" description="Disordered" evidence="3">
    <location>
        <begin position="338"/>
        <end position="366"/>
    </location>
</feature>
<name>A0ABR2GYL3_9EUKA</name>
<feature type="compositionally biased region" description="Basic and acidic residues" evidence="3">
    <location>
        <begin position="1"/>
        <end position="19"/>
    </location>
</feature>
<dbReference type="Gene3D" id="3.40.50.300">
    <property type="entry name" value="P-loop containing nucleotide triphosphate hydrolases"/>
    <property type="match status" value="2"/>
</dbReference>
<dbReference type="InterPro" id="IPR005225">
    <property type="entry name" value="Small_GTP-bd"/>
</dbReference>
<dbReference type="Pfam" id="PF00071">
    <property type="entry name" value="Ras"/>
    <property type="match status" value="2"/>
</dbReference>
<feature type="compositionally biased region" description="Basic and acidic residues" evidence="3">
    <location>
        <begin position="338"/>
        <end position="365"/>
    </location>
</feature>
<dbReference type="SMART" id="SM00174">
    <property type="entry name" value="RHO"/>
    <property type="match status" value="1"/>
</dbReference>
<feature type="compositionally biased region" description="Acidic residues" evidence="3">
    <location>
        <begin position="77"/>
        <end position="100"/>
    </location>
</feature>
<proteinExistence type="predicted"/>
<feature type="compositionally biased region" description="Basic and acidic residues" evidence="3">
    <location>
        <begin position="101"/>
        <end position="116"/>
    </location>
</feature>
<dbReference type="Gene3D" id="1.25.40.10">
    <property type="entry name" value="Tetratricopeptide repeat domain"/>
    <property type="match status" value="1"/>
</dbReference>
<dbReference type="CDD" id="cd00157">
    <property type="entry name" value="Rho"/>
    <property type="match status" value="1"/>
</dbReference>
<dbReference type="InterPro" id="IPR011990">
    <property type="entry name" value="TPR-like_helical_dom_sf"/>
</dbReference>
<reference evidence="4 5" key="1">
    <citation type="submission" date="2024-04" db="EMBL/GenBank/DDBJ databases">
        <title>Tritrichomonas musculus Genome.</title>
        <authorList>
            <person name="Alves-Ferreira E."/>
            <person name="Grigg M."/>
            <person name="Lorenzi H."/>
            <person name="Galac M."/>
        </authorList>
    </citation>
    <scope>NUCLEOTIDE SEQUENCE [LARGE SCALE GENOMIC DNA]</scope>
    <source>
        <strain evidence="4 5">EAF2021</strain>
    </source>
</reference>
<evidence type="ECO:0000313" key="4">
    <source>
        <dbReference type="EMBL" id="KAK8838756.1"/>
    </source>
</evidence>
<dbReference type="PROSITE" id="PS51420">
    <property type="entry name" value="RHO"/>
    <property type="match status" value="1"/>
</dbReference>
<dbReference type="SMART" id="SM00173">
    <property type="entry name" value="RAS"/>
    <property type="match status" value="1"/>
</dbReference>
<feature type="compositionally biased region" description="Basic and acidic residues" evidence="3">
    <location>
        <begin position="51"/>
        <end position="66"/>
    </location>
</feature>
<organism evidence="4 5">
    <name type="scientific">Tritrichomonas musculus</name>
    <dbReference type="NCBI Taxonomy" id="1915356"/>
    <lineage>
        <taxon>Eukaryota</taxon>
        <taxon>Metamonada</taxon>
        <taxon>Parabasalia</taxon>
        <taxon>Tritrichomonadida</taxon>
        <taxon>Tritrichomonadidae</taxon>
        <taxon>Tritrichomonas</taxon>
    </lineage>
</organism>
<dbReference type="SUPFAM" id="SSF52540">
    <property type="entry name" value="P-loop containing nucleoside triphosphate hydrolases"/>
    <property type="match status" value="2"/>
</dbReference>
<keyword evidence="2" id="KW-0342">GTP-binding</keyword>